<dbReference type="PANTHER" id="PTHR30055:SF220">
    <property type="entry name" value="TETR-FAMILY REGULATORY PROTEIN"/>
    <property type="match status" value="1"/>
</dbReference>
<organism evidence="6 7">
    <name type="scientific">Segnochrobactrum spirostomi</name>
    <dbReference type="NCBI Taxonomy" id="2608987"/>
    <lineage>
        <taxon>Bacteria</taxon>
        <taxon>Pseudomonadati</taxon>
        <taxon>Pseudomonadota</taxon>
        <taxon>Alphaproteobacteria</taxon>
        <taxon>Hyphomicrobiales</taxon>
        <taxon>Segnochrobactraceae</taxon>
        <taxon>Segnochrobactrum</taxon>
    </lineage>
</organism>
<accession>A0A6A7Y7P7</accession>
<name>A0A6A7Y7P7_9HYPH</name>
<dbReference type="GO" id="GO:0000976">
    <property type="term" value="F:transcription cis-regulatory region binding"/>
    <property type="evidence" value="ECO:0007669"/>
    <property type="project" value="TreeGrafter"/>
</dbReference>
<evidence type="ECO:0000256" key="4">
    <source>
        <dbReference type="PROSITE-ProRule" id="PRU00335"/>
    </source>
</evidence>
<evidence type="ECO:0000256" key="2">
    <source>
        <dbReference type="ARBA" id="ARBA00023125"/>
    </source>
</evidence>
<dbReference type="InterPro" id="IPR050109">
    <property type="entry name" value="HTH-type_TetR-like_transc_reg"/>
</dbReference>
<dbReference type="SUPFAM" id="SSF46689">
    <property type="entry name" value="Homeodomain-like"/>
    <property type="match status" value="1"/>
</dbReference>
<reference evidence="6 7" key="1">
    <citation type="submission" date="2019-09" db="EMBL/GenBank/DDBJ databases">
        <title>Segnochrobactrum spirostomi gen. nov., sp. nov., isolated from the ciliate Spirostomum cf. yagiui and description of a novel family, Segnochrobactraceae fam. nov. within the order Rhizobiales of the class Alphaproteobacteria.</title>
        <authorList>
            <person name="Akter S."/>
            <person name="Shazib S.U.A."/>
            <person name="Shin M.K."/>
        </authorList>
    </citation>
    <scope>NUCLEOTIDE SEQUENCE [LARGE SCALE GENOMIC DNA]</scope>
    <source>
        <strain evidence="6 7">Sp-1</strain>
    </source>
</reference>
<dbReference type="InterPro" id="IPR001647">
    <property type="entry name" value="HTH_TetR"/>
</dbReference>
<dbReference type="AlphaFoldDB" id="A0A6A7Y7P7"/>
<dbReference type="EMBL" id="VWNA01000001">
    <property type="protein sequence ID" value="MQT13529.1"/>
    <property type="molecule type" value="Genomic_DNA"/>
</dbReference>
<feature type="DNA-binding region" description="H-T-H motif" evidence="4">
    <location>
        <begin position="35"/>
        <end position="54"/>
    </location>
</feature>
<keyword evidence="7" id="KW-1185">Reference proteome</keyword>
<comment type="caution">
    <text evidence="6">The sequence shown here is derived from an EMBL/GenBank/DDBJ whole genome shotgun (WGS) entry which is preliminary data.</text>
</comment>
<proteinExistence type="predicted"/>
<evidence type="ECO:0000259" key="5">
    <source>
        <dbReference type="PROSITE" id="PS50977"/>
    </source>
</evidence>
<evidence type="ECO:0000313" key="7">
    <source>
        <dbReference type="Proteomes" id="UP000332515"/>
    </source>
</evidence>
<keyword evidence="3" id="KW-0804">Transcription</keyword>
<dbReference type="PROSITE" id="PS50977">
    <property type="entry name" value="HTH_TETR_2"/>
    <property type="match status" value="1"/>
</dbReference>
<dbReference type="Proteomes" id="UP000332515">
    <property type="component" value="Unassembled WGS sequence"/>
</dbReference>
<dbReference type="PRINTS" id="PR00455">
    <property type="entry name" value="HTHTETR"/>
</dbReference>
<dbReference type="GO" id="GO:0003700">
    <property type="term" value="F:DNA-binding transcription factor activity"/>
    <property type="evidence" value="ECO:0007669"/>
    <property type="project" value="TreeGrafter"/>
</dbReference>
<sequence length="213" mass="22653">MPEVPTAPYHHGNARSALLAAAERLLNNGQISALSLRAIAETAGLSRQAPYNHFEGKADLLAELAKQGFERLTQELLAVAGTNDPRELLAKTGEVYLRFARESPALFQLMFSHDVVRLREHPSAFEASKGSYEVLKQAVARAVPQSQASERALAAWSMVHGYAVLEANGAVSNDDVTPPTNGGASGDNVVRLFADLIVGTKPGEDGDPPAGDV</sequence>
<dbReference type="RefSeq" id="WP_153482316.1">
    <property type="nucleotide sequence ID" value="NZ_VWNA01000001.1"/>
</dbReference>
<keyword evidence="2 4" id="KW-0238">DNA-binding</keyword>
<evidence type="ECO:0000256" key="1">
    <source>
        <dbReference type="ARBA" id="ARBA00023015"/>
    </source>
</evidence>
<keyword evidence="1" id="KW-0805">Transcription regulation</keyword>
<feature type="domain" description="HTH tetR-type" evidence="5">
    <location>
        <begin position="12"/>
        <end position="72"/>
    </location>
</feature>
<dbReference type="InterPro" id="IPR025996">
    <property type="entry name" value="MT1864/Rv1816-like_C"/>
</dbReference>
<dbReference type="Pfam" id="PF00440">
    <property type="entry name" value="TetR_N"/>
    <property type="match status" value="1"/>
</dbReference>
<dbReference type="Gene3D" id="1.10.357.10">
    <property type="entry name" value="Tetracycline Repressor, domain 2"/>
    <property type="match status" value="1"/>
</dbReference>
<dbReference type="InterPro" id="IPR036271">
    <property type="entry name" value="Tet_transcr_reg_TetR-rel_C_sf"/>
</dbReference>
<dbReference type="SUPFAM" id="SSF48498">
    <property type="entry name" value="Tetracyclin repressor-like, C-terminal domain"/>
    <property type="match status" value="1"/>
</dbReference>
<gene>
    <name evidence="6" type="ORF">F0357_12950</name>
</gene>
<dbReference type="InterPro" id="IPR009057">
    <property type="entry name" value="Homeodomain-like_sf"/>
</dbReference>
<evidence type="ECO:0000313" key="6">
    <source>
        <dbReference type="EMBL" id="MQT13529.1"/>
    </source>
</evidence>
<dbReference type="PANTHER" id="PTHR30055">
    <property type="entry name" value="HTH-TYPE TRANSCRIPTIONAL REGULATOR RUTR"/>
    <property type="match status" value="1"/>
</dbReference>
<protein>
    <submittedName>
        <fullName evidence="6">TetR family transcriptional regulator</fullName>
    </submittedName>
</protein>
<evidence type="ECO:0000256" key="3">
    <source>
        <dbReference type="ARBA" id="ARBA00023163"/>
    </source>
</evidence>
<dbReference type="Pfam" id="PF13305">
    <property type="entry name" value="TetR_C_33"/>
    <property type="match status" value="1"/>
</dbReference>